<feature type="domain" description="LysM" evidence="5">
    <location>
        <begin position="284"/>
        <end position="332"/>
    </location>
</feature>
<evidence type="ECO:0000313" key="6">
    <source>
        <dbReference type="EMBL" id="KAK0624161.1"/>
    </source>
</evidence>
<dbReference type="InterPro" id="IPR052210">
    <property type="entry name" value="LysM1-like"/>
</dbReference>
<dbReference type="GO" id="GO:0008061">
    <property type="term" value="F:chitin binding"/>
    <property type="evidence" value="ECO:0007669"/>
    <property type="project" value="UniProtKB-KW"/>
</dbReference>
<feature type="chain" id="PRO_5041383354" description="LysM domain-containing protein" evidence="4">
    <location>
        <begin position="24"/>
        <end position="453"/>
    </location>
</feature>
<evidence type="ECO:0000256" key="1">
    <source>
        <dbReference type="ARBA" id="ARBA00022669"/>
    </source>
</evidence>
<proteinExistence type="inferred from homology"/>
<accession>A0AA39WZ22</accession>
<evidence type="ECO:0000256" key="4">
    <source>
        <dbReference type="SAM" id="SignalP"/>
    </source>
</evidence>
<dbReference type="InterPro" id="IPR036779">
    <property type="entry name" value="LysM_dom_sf"/>
</dbReference>
<comment type="caution">
    <text evidence="6">The sequence shown here is derived from an EMBL/GenBank/DDBJ whole genome shotgun (WGS) entry which is preliminary data.</text>
</comment>
<evidence type="ECO:0000256" key="2">
    <source>
        <dbReference type="ARBA" id="ARBA00023026"/>
    </source>
</evidence>
<sequence>MPTRAWRAAALVLLAPWLPLVDAQQFEMYRTPFETMNLSQGCLDVLNTNVSCDHMLAISTTFDPPSSPVLRPDILNRICAAKCRSDLQALRSKIVGGCKSTDVMVLRGKGYPATFVLDHYLYTYDVSCYKHRNSGQMCDIFLGELRNQSKQPDICSDCMLGVFEVQLSSPIGYNDNLASEFSSATSKCSATGYAYTRSTYSTVVEIITSSTSYLQPTPTTGLPENFPCVRNYTVSANDTCNSIALSNNASTFDIIQTNGMTVWCSDRDLKKSGSRNICLPEVCTPLEVTAADTCATIADKSGVREEDIIDWNPIFDARCWNINKWVGWVICVGGSNRTTSPTSPTGSFGSMSTAYPSATLDPLPAQKPHAPGSVLACSRWKDSEEEQNELGFSNEGLNICWVVASLAEIELADLVAWNPSLSSDRGKCELQREYSYCIAAPKASTTSKWYAPR</sequence>
<gene>
    <name evidence="6" type="ORF">B0T14DRAFT_517604</name>
</gene>
<evidence type="ECO:0000256" key="3">
    <source>
        <dbReference type="ARBA" id="ARBA00044955"/>
    </source>
</evidence>
<dbReference type="Pfam" id="PF01476">
    <property type="entry name" value="LysM"/>
    <property type="match status" value="2"/>
</dbReference>
<dbReference type="EMBL" id="JAULSU010000003">
    <property type="protein sequence ID" value="KAK0624161.1"/>
    <property type="molecule type" value="Genomic_DNA"/>
</dbReference>
<comment type="similarity">
    <text evidence="3">Belongs to the secreted LysM effector family.</text>
</comment>
<keyword evidence="7" id="KW-1185">Reference proteome</keyword>
<dbReference type="CDD" id="cd00118">
    <property type="entry name" value="LysM"/>
    <property type="match status" value="2"/>
</dbReference>
<dbReference type="PROSITE" id="PS51782">
    <property type="entry name" value="LYSM"/>
    <property type="match status" value="1"/>
</dbReference>
<evidence type="ECO:0000313" key="7">
    <source>
        <dbReference type="Proteomes" id="UP001175000"/>
    </source>
</evidence>
<dbReference type="AlphaFoldDB" id="A0AA39WZ22"/>
<keyword evidence="1" id="KW-0147">Chitin-binding</keyword>
<dbReference type="PANTHER" id="PTHR34997">
    <property type="entry name" value="AM15"/>
    <property type="match status" value="1"/>
</dbReference>
<dbReference type="Gene3D" id="3.10.350.10">
    <property type="entry name" value="LysM domain"/>
    <property type="match status" value="1"/>
</dbReference>
<keyword evidence="2" id="KW-0843">Virulence</keyword>
<evidence type="ECO:0000259" key="5">
    <source>
        <dbReference type="PROSITE" id="PS51782"/>
    </source>
</evidence>
<dbReference type="PANTHER" id="PTHR34997:SF1">
    <property type="entry name" value="PEPTIDOGLYCAN-BINDING LYSIN DOMAIN"/>
    <property type="match status" value="1"/>
</dbReference>
<reference evidence="6" key="1">
    <citation type="submission" date="2023-06" db="EMBL/GenBank/DDBJ databases">
        <title>Genome-scale phylogeny and comparative genomics of the fungal order Sordariales.</title>
        <authorList>
            <consortium name="Lawrence Berkeley National Laboratory"/>
            <person name="Hensen N."/>
            <person name="Bonometti L."/>
            <person name="Westerberg I."/>
            <person name="Brannstrom I.O."/>
            <person name="Guillou S."/>
            <person name="Cros-Aarteil S."/>
            <person name="Calhoun S."/>
            <person name="Haridas S."/>
            <person name="Kuo A."/>
            <person name="Mondo S."/>
            <person name="Pangilinan J."/>
            <person name="Riley R."/>
            <person name="Labutti K."/>
            <person name="Andreopoulos B."/>
            <person name="Lipzen A."/>
            <person name="Chen C."/>
            <person name="Yanf M."/>
            <person name="Daum C."/>
            <person name="Ng V."/>
            <person name="Clum A."/>
            <person name="Steindorff A."/>
            <person name="Ohm R."/>
            <person name="Martin F."/>
            <person name="Silar P."/>
            <person name="Natvig D."/>
            <person name="Lalanne C."/>
            <person name="Gautier V."/>
            <person name="Ament-Velasquez S.L."/>
            <person name="Kruys A."/>
            <person name="Hutchinson M.I."/>
            <person name="Powell A.J."/>
            <person name="Barry K."/>
            <person name="Miller A.N."/>
            <person name="Grigoriev I.V."/>
            <person name="Debuchy R."/>
            <person name="Gladieux P."/>
            <person name="Thoren M.H."/>
            <person name="Johannesson H."/>
        </authorList>
    </citation>
    <scope>NUCLEOTIDE SEQUENCE</scope>
    <source>
        <strain evidence="6">CBS 606.72</strain>
    </source>
</reference>
<protein>
    <recommendedName>
        <fullName evidence="5">LysM domain-containing protein</fullName>
    </recommendedName>
</protein>
<organism evidence="6 7">
    <name type="scientific">Immersiella caudata</name>
    <dbReference type="NCBI Taxonomy" id="314043"/>
    <lineage>
        <taxon>Eukaryota</taxon>
        <taxon>Fungi</taxon>
        <taxon>Dikarya</taxon>
        <taxon>Ascomycota</taxon>
        <taxon>Pezizomycotina</taxon>
        <taxon>Sordariomycetes</taxon>
        <taxon>Sordariomycetidae</taxon>
        <taxon>Sordariales</taxon>
        <taxon>Lasiosphaeriaceae</taxon>
        <taxon>Immersiella</taxon>
    </lineage>
</organism>
<keyword evidence="4" id="KW-0732">Signal</keyword>
<dbReference type="Proteomes" id="UP001175000">
    <property type="component" value="Unassembled WGS sequence"/>
</dbReference>
<name>A0AA39WZ22_9PEZI</name>
<dbReference type="InterPro" id="IPR018392">
    <property type="entry name" value="LysM"/>
</dbReference>
<feature type="signal peptide" evidence="4">
    <location>
        <begin position="1"/>
        <end position="23"/>
    </location>
</feature>